<reference evidence="1 4" key="2">
    <citation type="submission" date="2019-07" db="EMBL/GenBank/DDBJ databases">
        <title>Whole genome shotgun sequence of Clostridium butyricum NBRC 3858.</title>
        <authorList>
            <person name="Hosoyama A."/>
            <person name="Uohara A."/>
            <person name="Ohji S."/>
            <person name="Ichikawa N."/>
        </authorList>
    </citation>
    <scope>NUCLEOTIDE SEQUENCE [LARGE SCALE GENOMIC DNA]</scope>
    <source>
        <strain evidence="1 4">NBRC 3858</strain>
    </source>
</reference>
<name>A0A0A6PZY5_CLOBU</name>
<dbReference type="Proteomes" id="UP000321089">
    <property type="component" value="Unassembled WGS sequence"/>
</dbReference>
<accession>A0A0A6PZY5</accession>
<evidence type="ECO:0000313" key="3">
    <source>
        <dbReference type="Proteomes" id="UP000238081"/>
    </source>
</evidence>
<dbReference type="Pfam" id="PF19668">
    <property type="entry name" value="DUF6171"/>
    <property type="match status" value="1"/>
</dbReference>
<protein>
    <submittedName>
        <fullName evidence="2">Uncharacterized protein</fullName>
    </submittedName>
</protein>
<comment type="caution">
    <text evidence="2">The sequence shown here is derived from an EMBL/GenBank/DDBJ whole genome shotgun (WGS) entry which is preliminary data.</text>
</comment>
<evidence type="ECO:0000313" key="2">
    <source>
        <dbReference type="EMBL" id="PPV14864.1"/>
    </source>
</evidence>
<proteinExistence type="predicted"/>
<dbReference type="InterPro" id="IPR046169">
    <property type="entry name" value="DUF6171"/>
</dbReference>
<dbReference type="EMBL" id="BKBC01000025">
    <property type="protein sequence ID" value="GEQ21503.1"/>
    <property type="molecule type" value="Genomic_DNA"/>
</dbReference>
<dbReference type="RefSeq" id="WP_043662388.1">
    <property type="nucleotide sequence ID" value="NZ_BKBC01000025.1"/>
</dbReference>
<dbReference type="Proteomes" id="UP000238081">
    <property type="component" value="Unassembled WGS sequence"/>
</dbReference>
<sequence>MENRYCRKCLLDKVFEEDEYRNMQEYISNIDMHIRTGEKEYKNRLDICKQCDNLVNGMCKICGCFVEVRAAVKNNYCPNIEKYW</sequence>
<gene>
    <name evidence="2" type="ORF">AWN73_13380</name>
    <name evidence="1" type="ORF">CBU02nite_20090</name>
</gene>
<dbReference type="EMBL" id="LRDH01000105">
    <property type="protein sequence ID" value="PPV14864.1"/>
    <property type="molecule type" value="Genomic_DNA"/>
</dbReference>
<organism evidence="2 3">
    <name type="scientific">Clostridium butyricum</name>
    <dbReference type="NCBI Taxonomy" id="1492"/>
    <lineage>
        <taxon>Bacteria</taxon>
        <taxon>Bacillati</taxon>
        <taxon>Bacillota</taxon>
        <taxon>Clostridia</taxon>
        <taxon>Eubacteriales</taxon>
        <taxon>Clostridiaceae</taxon>
        <taxon>Clostridium</taxon>
    </lineage>
</organism>
<evidence type="ECO:0000313" key="4">
    <source>
        <dbReference type="Proteomes" id="UP000321089"/>
    </source>
</evidence>
<dbReference type="AlphaFoldDB" id="A0A0A6PZY5"/>
<evidence type="ECO:0000313" key="1">
    <source>
        <dbReference type="EMBL" id="GEQ21503.1"/>
    </source>
</evidence>
<reference evidence="2 3" key="1">
    <citation type="submission" date="2016-01" db="EMBL/GenBank/DDBJ databases">
        <title>Characterization of the Clostridium difficile lineages that are prevalent in Hong Kong and China.</title>
        <authorList>
            <person name="Kwok J.S.-L."/>
            <person name="Lam W.-Y."/>
            <person name="Ip M."/>
            <person name="Chan T.-F."/>
            <person name="Hawkey P.M."/>
            <person name="Tsui S.K.-W."/>
        </authorList>
    </citation>
    <scope>NUCLEOTIDE SEQUENCE [LARGE SCALE GENOMIC DNA]</scope>
    <source>
        <strain evidence="2 3">300064</strain>
    </source>
</reference>